<dbReference type="Proteomes" id="UP000441523">
    <property type="component" value="Unassembled WGS sequence"/>
</dbReference>
<comment type="caution">
    <text evidence="1">The sequence shown here is derived from an EMBL/GenBank/DDBJ whole genome shotgun (WGS) entry which is preliminary data.</text>
</comment>
<protein>
    <submittedName>
        <fullName evidence="1">Uncharacterized protein</fullName>
    </submittedName>
</protein>
<evidence type="ECO:0000313" key="1">
    <source>
        <dbReference type="EMBL" id="KAB1068189.1"/>
    </source>
</evidence>
<dbReference type="RefSeq" id="WP_150967135.1">
    <property type="nucleotide sequence ID" value="NZ_VZZJ01000057.1"/>
</dbReference>
<sequence>MNAPRPPEQDTEAVEAAMLKLARAAAATEVRTFTRPPPAPNPAPATELGWLISYPTEMALMYGEFALMGHHARLVGPEEAGKARLRINKQIYDEFDRPTIEAGAKQ</sequence>
<accession>A0A6N6MFQ7</accession>
<dbReference type="EMBL" id="VZZJ01000057">
    <property type="protein sequence ID" value="KAB1068189.1"/>
    <property type="molecule type" value="Genomic_DNA"/>
</dbReference>
<organism evidence="1 2">
    <name type="scientific">Methylobacterium planeticum</name>
    <dbReference type="NCBI Taxonomy" id="2615211"/>
    <lineage>
        <taxon>Bacteria</taxon>
        <taxon>Pseudomonadati</taxon>
        <taxon>Pseudomonadota</taxon>
        <taxon>Alphaproteobacteria</taxon>
        <taxon>Hyphomicrobiales</taxon>
        <taxon>Methylobacteriaceae</taxon>
        <taxon>Methylobacterium</taxon>
    </lineage>
</organism>
<evidence type="ECO:0000313" key="2">
    <source>
        <dbReference type="Proteomes" id="UP000441523"/>
    </source>
</evidence>
<keyword evidence="2" id="KW-1185">Reference proteome</keyword>
<gene>
    <name evidence="1" type="ORF">F6X51_27150</name>
</gene>
<reference evidence="1 2" key="1">
    <citation type="submission" date="2019-09" db="EMBL/GenBank/DDBJ databases">
        <title>YIM 132548 draft genome.</title>
        <authorList>
            <person name="Jiang L."/>
        </authorList>
    </citation>
    <scope>NUCLEOTIDE SEQUENCE [LARGE SCALE GENOMIC DNA]</scope>
    <source>
        <strain evidence="1 2">YIM 132548</strain>
    </source>
</reference>
<dbReference type="AlphaFoldDB" id="A0A6N6MFQ7"/>
<name>A0A6N6MFQ7_9HYPH</name>
<proteinExistence type="predicted"/>